<evidence type="ECO:0000313" key="3">
    <source>
        <dbReference type="Proteomes" id="UP000320455"/>
    </source>
</evidence>
<protein>
    <submittedName>
        <fullName evidence="2">Uncharacterized protein</fullName>
    </submittedName>
</protein>
<dbReference type="EMBL" id="VOCK01000006">
    <property type="protein sequence ID" value="TWQ55401.1"/>
    <property type="molecule type" value="Genomic_DNA"/>
</dbReference>
<keyword evidence="3" id="KW-1185">Reference proteome</keyword>
<organism evidence="2 3">
    <name type="scientific">Xanthomonas vasicola</name>
    <dbReference type="NCBI Taxonomy" id="56459"/>
    <lineage>
        <taxon>Bacteria</taxon>
        <taxon>Pseudomonadati</taxon>
        <taxon>Pseudomonadota</taxon>
        <taxon>Gammaproteobacteria</taxon>
        <taxon>Lysobacterales</taxon>
        <taxon>Lysobacteraceae</taxon>
        <taxon>Xanthomonas</taxon>
    </lineage>
</organism>
<evidence type="ECO:0000256" key="1">
    <source>
        <dbReference type="SAM" id="MobiDB-lite"/>
    </source>
</evidence>
<reference evidence="3" key="1">
    <citation type="journal article" date="2020" name="Phytopathology">
        <title>Genomic acquisitions in emerging populations of Xanthomonas vasicola pv. vasculorum infecting corn in the U.S. and Argentina.</title>
        <authorList>
            <person name="Perez-Quintero A.L."/>
        </authorList>
    </citation>
    <scope>NUCLEOTIDE SEQUENCE [LARGE SCALE GENOMIC DNA]</scope>
    <source>
        <strain evidence="3">Xvh-L</strain>
    </source>
</reference>
<name>A0ABD7SCU8_XANVA</name>
<dbReference type="AlphaFoldDB" id="A0ABD7SCU8"/>
<feature type="region of interest" description="Disordered" evidence="1">
    <location>
        <begin position="56"/>
        <end position="75"/>
    </location>
</feature>
<sequence length="75" mass="8418">MQSMSDIQQDCKNFRLALDALYSKEFPRLKCTSSVTRRDRPQKNCNRLRKRRAMICPASGESNTGAKPGGHSACV</sequence>
<accession>A0ABD7SCU8</accession>
<gene>
    <name evidence="2" type="ORF">FQK01_05640</name>
</gene>
<dbReference type="Proteomes" id="UP000320455">
    <property type="component" value="Unassembled WGS sequence"/>
</dbReference>
<proteinExistence type="predicted"/>
<comment type="caution">
    <text evidence="2">The sequence shown here is derived from an EMBL/GenBank/DDBJ whole genome shotgun (WGS) entry which is preliminary data.</text>
</comment>
<evidence type="ECO:0000313" key="2">
    <source>
        <dbReference type="EMBL" id="TWQ55401.1"/>
    </source>
</evidence>